<reference evidence="2 3" key="1">
    <citation type="submission" date="2021-08" db="EMBL/GenBank/DDBJ databases">
        <title>Stenotrophomonas forensis sp. nov., isolated from contaminated viral transport media.</title>
        <authorList>
            <person name="Nguyen S.V."/>
            <person name="Edwards D."/>
            <person name="Scott S."/>
            <person name="Doss J."/>
            <person name="Merid S."/>
            <person name="Zelaya E."/>
            <person name="Maza C."/>
            <person name="Mann M."/>
            <person name="Hamilton B."/>
            <person name="Blackwell R."/>
            <person name="Tran A."/>
            <person name="Hauser J."/>
        </authorList>
    </citation>
    <scope>NUCLEOTIDE SEQUENCE [LARGE SCALE GENOMIC DNA]</scope>
    <source>
        <strain evidence="2 3">DFS-20110405</strain>
    </source>
</reference>
<dbReference type="EMBL" id="CP082270">
    <property type="protein sequence ID" value="WDM63788.1"/>
    <property type="molecule type" value="Genomic_DNA"/>
</dbReference>
<dbReference type="PANTHER" id="PTHR21621">
    <property type="entry name" value="RIBOSOMAL PROTEIN S6 MODIFICATION PROTEIN"/>
    <property type="match status" value="1"/>
</dbReference>
<dbReference type="Proteomes" id="UP001216828">
    <property type="component" value="Chromosome"/>
</dbReference>
<dbReference type="InterPro" id="IPR048936">
    <property type="entry name" value="MvdD-like_ATPgrasp"/>
</dbReference>
<gene>
    <name evidence="2" type="ORF">K5L94_00370</name>
</gene>
<sequence length="347" mass="38776">MTVLINAGTHDTHAKAVVWGLRRKGTTVFHLASDRFCQTTAFSIRVGAAQSGATLAIDGETVALDQLSAVWHRRPFEALQNAGVQPEDEVFARGESQLMREGLYRSLELVPAVNPLDALVRAENKIHQLKHAAELGFQLPATLISGSPEDVRGFLAQHAECVYKPLRGHVWKSDSARRATYTAKVSEADLPADSLLRAAPGIYQARVEYAFEVRAQFFGRQCAAIRIEQPTDGSLDWRRSQGTIDTCEVVDVPLDLQQRCHRLMEALGLVAAGFDFLVTDDGRWIFLEINQAGQFLFVEQWCPGLPMLDMFCEFIRAPSLQWRYDMGHAHRRISYSEFIESTSVITS</sequence>
<evidence type="ECO:0000313" key="3">
    <source>
        <dbReference type="Proteomes" id="UP001216828"/>
    </source>
</evidence>
<dbReference type="Pfam" id="PF21068">
    <property type="entry name" value="ATPgraspMvdD"/>
    <property type="match status" value="1"/>
</dbReference>
<proteinExistence type="predicted"/>
<feature type="domain" description="MvdD-like pre-ATP grasp" evidence="1">
    <location>
        <begin position="3"/>
        <end position="117"/>
    </location>
</feature>
<dbReference type="RefSeq" id="WP_274511559.1">
    <property type="nucleotide sequence ID" value="NZ_CP082270.1"/>
</dbReference>
<keyword evidence="3" id="KW-1185">Reference proteome</keyword>
<accession>A0ABY7Y1C9</accession>
<organism evidence="2 3">
    <name type="scientific">Stenotrophomonas forensis</name>
    <dbReference type="NCBI Taxonomy" id="2871169"/>
    <lineage>
        <taxon>Bacteria</taxon>
        <taxon>Pseudomonadati</taxon>
        <taxon>Pseudomonadota</taxon>
        <taxon>Gammaproteobacteria</taxon>
        <taxon>Lysobacterales</taxon>
        <taxon>Lysobacteraceae</taxon>
        <taxon>Stenotrophomonas</taxon>
        <taxon>Stenotrophomonas maltophilia group</taxon>
    </lineage>
</organism>
<evidence type="ECO:0000313" key="2">
    <source>
        <dbReference type="EMBL" id="WDM63788.1"/>
    </source>
</evidence>
<protein>
    <recommendedName>
        <fullName evidence="1">MvdD-like pre-ATP grasp domain-containing protein</fullName>
    </recommendedName>
</protein>
<dbReference type="Gene3D" id="3.30.470.20">
    <property type="entry name" value="ATP-grasp fold, B domain"/>
    <property type="match status" value="1"/>
</dbReference>
<dbReference type="PANTHER" id="PTHR21621:SF0">
    <property type="entry name" value="BETA-CITRYLGLUTAMATE SYNTHASE B-RELATED"/>
    <property type="match status" value="1"/>
</dbReference>
<evidence type="ECO:0000259" key="1">
    <source>
        <dbReference type="Pfam" id="PF21068"/>
    </source>
</evidence>
<name>A0ABY7Y1C9_9GAMM</name>
<dbReference type="SUPFAM" id="SSF56059">
    <property type="entry name" value="Glutathione synthetase ATP-binding domain-like"/>
    <property type="match status" value="1"/>
</dbReference>